<gene>
    <name evidence="4" type="primary">nagB</name>
    <name evidence="4" type="ORF">M3P05_17145</name>
</gene>
<organism evidence="4 5">
    <name type="scientific">Parendozoicomonas callyspongiae</name>
    <dbReference type="NCBI Taxonomy" id="2942213"/>
    <lineage>
        <taxon>Bacteria</taxon>
        <taxon>Pseudomonadati</taxon>
        <taxon>Pseudomonadota</taxon>
        <taxon>Gammaproteobacteria</taxon>
        <taxon>Oceanospirillales</taxon>
        <taxon>Endozoicomonadaceae</taxon>
        <taxon>Parendozoicomonas</taxon>
    </lineage>
</organism>
<dbReference type="NCBIfam" id="TIGR00502">
    <property type="entry name" value="nagB"/>
    <property type="match status" value="1"/>
</dbReference>
<name>A0ABT0PKY4_9GAMM</name>
<evidence type="ECO:0000259" key="3">
    <source>
        <dbReference type="Pfam" id="PF01182"/>
    </source>
</evidence>
<feature type="signal peptide" evidence="2">
    <location>
        <begin position="1"/>
        <end position="28"/>
    </location>
</feature>
<proteinExistence type="predicted"/>
<dbReference type="GO" id="GO:0004342">
    <property type="term" value="F:glucosamine-6-phosphate deaminase activity"/>
    <property type="evidence" value="ECO:0007669"/>
    <property type="project" value="UniProtKB-EC"/>
</dbReference>
<dbReference type="InterPro" id="IPR006148">
    <property type="entry name" value="Glc/Gal-6P_isomerase"/>
</dbReference>
<accession>A0ABT0PKY4</accession>
<sequence length="302" mass="33533">MQPAFRTIRRFYFILSLAMIVIAPTSQAVQSPFDTLIEKIMMEYPALQGNIQSDIINGQTVFFADTKEAGSLLVSEFIVKTLQDNYQKGQSSVLGLATGSTPLIVYKNLVTAFQNGALSTQNLTTFNLDEYLGLAANHPASYAFFMYQNLFQYLDISDERIHIPSAPPKKTDESIAEYQQLLGQTQRDIQLLGLGKNGHIAFNEPGSPATSRTRLVKLDESTRIANSRYFESPEQVPEHAITMGIADILESKINIIMAWGEGKAEAVKRAITGPISSDCPASFLQQHNKTIWFIDQKAGKML</sequence>
<evidence type="ECO:0000313" key="5">
    <source>
        <dbReference type="Proteomes" id="UP001203338"/>
    </source>
</evidence>
<dbReference type="InterPro" id="IPR052960">
    <property type="entry name" value="GlcN6P_deaminase-like"/>
</dbReference>
<dbReference type="EMBL" id="JAMFLX010000029">
    <property type="protein sequence ID" value="MCL6271646.1"/>
    <property type="molecule type" value="Genomic_DNA"/>
</dbReference>
<feature type="chain" id="PRO_5046978688" description="Glucosamine-6-phosphate deaminase" evidence="2">
    <location>
        <begin position="29"/>
        <end position="302"/>
    </location>
</feature>
<dbReference type="Pfam" id="PF01182">
    <property type="entry name" value="Glucosamine_iso"/>
    <property type="match status" value="1"/>
</dbReference>
<protein>
    <recommendedName>
        <fullName evidence="1">Glucosamine-6-phosphate deaminase</fullName>
        <ecNumber evidence="1">3.5.99.6</ecNumber>
    </recommendedName>
</protein>
<dbReference type="Proteomes" id="UP001203338">
    <property type="component" value="Unassembled WGS sequence"/>
</dbReference>
<reference evidence="4 5" key="1">
    <citation type="submission" date="2022-05" db="EMBL/GenBank/DDBJ databases">
        <authorList>
            <person name="Park J.-S."/>
        </authorList>
    </citation>
    <scope>NUCLEOTIDE SEQUENCE [LARGE SCALE GENOMIC DNA]</scope>
    <source>
        <strain evidence="4 5">2012CJ34-2</strain>
    </source>
</reference>
<dbReference type="InterPro" id="IPR037171">
    <property type="entry name" value="NagB/RpiA_transferase-like"/>
</dbReference>
<keyword evidence="5" id="KW-1185">Reference proteome</keyword>
<evidence type="ECO:0000313" key="4">
    <source>
        <dbReference type="EMBL" id="MCL6271646.1"/>
    </source>
</evidence>
<dbReference type="PANTHER" id="PTHR42892">
    <property type="entry name" value="GLUCOSAMINE-6-PHOSPHATE DEAMINASE-LIKE PROTEIN BT_0258-RELATED"/>
    <property type="match status" value="1"/>
</dbReference>
<feature type="domain" description="Glucosamine/galactosamine-6-phosphate isomerase" evidence="3">
    <location>
        <begin position="74"/>
        <end position="292"/>
    </location>
</feature>
<dbReference type="SUPFAM" id="SSF100950">
    <property type="entry name" value="NagB/RpiA/CoA transferase-like"/>
    <property type="match status" value="1"/>
</dbReference>
<dbReference type="PANTHER" id="PTHR42892:SF1">
    <property type="entry name" value="GLUCOSAMINE-6-PHOSPHATE ISOMERASE"/>
    <property type="match status" value="1"/>
</dbReference>
<evidence type="ECO:0000256" key="2">
    <source>
        <dbReference type="SAM" id="SignalP"/>
    </source>
</evidence>
<comment type="caution">
    <text evidence="4">The sequence shown here is derived from an EMBL/GenBank/DDBJ whole genome shotgun (WGS) entry which is preliminary data.</text>
</comment>
<keyword evidence="4" id="KW-0378">Hydrolase</keyword>
<dbReference type="Gene3D" id="3.40.50.1360">
    <property type="match status" value="1"/>
</dbReference>
<dbReference type="InterPro" id="IPR004547">
    <property type="entry name" value="Glucosamine6P_isomerase"/>
</dbReference>
<keyword evidence="2" id="KW-0732">Signal</keyword>
<dbReference type="EC" id="3.5.99.6" evidence="1"/>
<evidence type="ECO:0000256" key="1">
    <source>
        <dbReference type="NCBIfam" id="TIGR00502"/>
    </source>
</evidence>
<dbReference type="RefSeq" id="WP_249701279.1">
    <property type="nucleotide sequence ID" value="NZ_JAMFLX010000029.1"/>
</dbReference>
<dbReference type="CDD" id="cd01399">
    <property type="entry name" value="GlcN6P_deaminase"/>
    <property type="match status" value="1"/>
</dbReference>